<gene>
    <name evidence="6" type="ORF">Ccrd_021394</name>
</gene>
<keyword evidence="2 4" id="KW-0863">Zinc-finger</keyword>
<comment type="caution">
    <text evidence="6">The sequence shown here is derived from an EMBL/GenBank/DDBJ whole genome shotgun (WGS) entry which is preliminary data.</text>
</comment>
<dbReference type="PANTHER" id="PTHR45969">
    <property type="entry name" value="RING ZINC FINGER PROTEIN-RELATED"/>
    <property type="match status" value="1"/>
</dbReference>
<keyword evidence="1" id="KW-0479">Metal-binding</keyword>
<dbReference type="SMART" id="SM00184">
    <property type="entry name" value="RING"/>
    <property type="match status" value="1"/>
</dbReference>
<dbReference type="GO" id="GO:0061630">
    <property type="term" value="F:ubiquitin protein ligase activity"/>
    <property type="evidence" value="ECO:0007669"/>
    <property type="project" value="TreeGrafter"/>
</dbReference>
<dbReference type="SUPFAM" id="SSF57850">
    <property type="entry name" value="RING/U-box"/>
    <property type="match status" value="1"/>
</dbReference>
<dbReference type="OMA" id="LMEDWEW"/>
<evidence type="ECO:0000313" key="7">
    <source>
        <dbReference type="Proteomes" id="UP000243975"/>
    </source>
</evidence>
<feature type="domain" description="RING-type" evidence="5">
    <location>
        <begin position="30"/>
        <end position="70"/>
    </location>
</feature>
<dbReference type="GO" id="GO:0008270">
    <property type="term" value="F:zinc ion binding"/>
    <property type="evidence" value="ECO:0007669"/>
    <property type="project" value="UniProtKB-KW"/>
</dbReference>
<organism evidence="6 7">
    <name type="scientific">Cynara cardunculus var. scolymus</name>
    <name type="common">Globe artichoke</name>
    <name type="synonym">Cynara scolymus</name>
    <dbReference type="NCBI Taxonomy" id="59895"/>
    <lineage>
        <taxon>Eukaryota</taxon>
        <taxon>Viridiplantae</taxon>
        <taxon>Streptophyta</taxon>
        <taxon>Embryophyta</taxon>
        <taxon>Tracheophyta</taxon>
        <taxon>Spermatophyta</taxon>
        <taxon>Magnoliopsida</taxon>
        <taxon>eudicotyledons</taxon>
        <taxon>Gunneridae</taxon>
        <taxon>Pentapetalae</taxon>
        <taxon>asterids</taxon>
        <taxon>campanulids</taxon>
        <taxon>Asterales</taxon>
        <taxon>Asteraceae</taxon>
        <taxon>Carduoideae</taxon>
        <taxon>Cardueae</taxon>
        <taxon>Carduinae</taxon>
        <taxon>Cynara</taxon>
    </lineage>
</organism>
<evidence type="ECO:0000256" key="2">
    <source>
        <dbReference type="ARBA" id="ARBA00022771"/>
    </source>
</evidence>
<dbReference type="Pfam" id="PF13639">
    <property type="entry name" value="zf-RING_2"/>
    <property type="match status" value="1"/>
</dbReference>
<evidence type="ECO:0000256" key="3">
    <source>
        <dbReference type="ARBA" id="ARBA00022833"/>
    </source>
</evidence>
<dbReference type="Gramene" id="KVI00369">
    <property type="protein sequence ID" value="KVI00369"/>
    <property type="gene ID" value="Ccrd_021394"/>
</dbReference>
<evidence type="ECO:0000256" key="4">
    <source>
        <dbReference type="PROSITE-ProRule" id="PRU00175"/>
    </source>
</evidence>
<protein>
    <submittedName>
        <fullName evidence="6">Zinc finger, RING/FYVE/PHD-type</fullName>
    </submittedName>
</protein>
<name>A0A103Y0P0_CYNCS</name>
<evidence type="ECO:0000313" key="6">
    <source>
        <dbReference type="EMBL" id="KVI00369.1"/>
    </source>
</evidence>
<sequence>MASSLMEDWEWKQVTCRNSHIRPPPTTATCAFCIKAFSDGDEITRLSCHHYFHRPCILRWLSRHKYCPICLRSIPLPMKPSPAGEAGRRQVPAVAHIHVAPGHYRRPHCLWFYQLMELVESLFFRDD</sequence>
<dbReference type="GO" id="GO:0016567">
    <property type="term" value="P:protein ubiquitination"/>
    <property type="evidence" value="ECO:0007669"/>
    <property type="project" value="TreeGrafter"/>
</dbReference>
<evidence type="ECO:0000259" key="5">
    <source>
        <dbReference type="PROSITE" id="PS50089"/>
    </source>
</evidence>
<dbReference type="Proteomes" id="UP000243975">
    <property type="component" value="Unassembled WGS sequence"/>
</dbReference>
<evidence type="ECO:0000256" key="1">
    <source>
        <dbReference type="ARBA" id="ARBA00022723"/>
    </source>
</evidence>
<dbReference type="Gene3D" id="3.30.40.10">
    <property type="entry name" value="Zinc/RING finger domain, C3HC4 (zinc finger)"/>
    <property type="match status" value="1"/>
</dbReference>
<accession>A0A103Y0P0</accession>
<keyword evidence="7" id="KW-1185">Reference proteome</keyword>
<dbReference type="InterPro" id="IPR001841">
    <property type="entry name" value="Znf_RING"/>
</dbReference>
<dbReference type="PANTHER" id="PTHR45969:SF69">
    <property type="entry name" value="FINGER DOMAIN PROTEIN, PUTATIVE (AFU_ORTHOLOGUE AFUA_3G12190)-RELATED"/>
    <property type="match status" value="1"/>
</dbReference>
<dbReference type="EMBL" id="LEKV01003390">
    <property type="protein sequence ID" value="KVI00369.1"/>
    <property type="molecule type" value="Genomic_DNA"/>
</dbReference>
<dbReference type="AlphaFoldDB" id="A0A103Y0P0"/>
<proteinExistence type="predicted"/>
<reference evidence="6 7" key="1">
    <citation type="journal article" date="2016" name="Sci. Rep.">
        <title>The genome sequence of the outbreeding globe artichoke constructed de novo incorporating a phase-aware low-pass sequencing strategy of F1 progeny.</title>
        <authorList>
            <person name="Scaglione D."/>
            <person name="Reyes-Chin-Wo S."/>
            <person name="Acquadro A."/>
            <person name="Froenicke L."/>
            <person name="Portis E."/>
            <person name="Beitel C."/>
            <person name="Tirone M."/>
            <person name="Mauro R."/>
            <person name="Lo Monaco A."/>
            <person name="Mauromicale G."/>
            <person name="Faccioli P."/>
            <person name="Cattivelli L."/>
            <person name="Rieseberg L."/>
            <person name="Michelmore R."/>
            <person name="Lanteri S."/>
        </authorList>
    </citation>
    <scope>NUCLEOTIDE SEQUENCE [LARGE SCALE GENOMIC DNA]</scope>
    <source>
        <strain evidence="6">2C</strain>
    </source>
</reference>
<dbReference type="PROSITE" id="PS50089">
    <property type="entry name" value="ZF_RING_2"/>
    <property type="match status" value="1"/>
</dbReference>
<dbReference type="InterPro" id="IPR013083">
    <property type="entry name" value="Znf_RING/FYVE/PHD"/>
</dbReference>
<keyword evidence="3" id="KW-0862">Zinc</keyword>